<dbReference type="InterPro" id="IPR017927">
    <property type="entry name" value="FAD-bd_FR_type"/>
</dbReference>
<keyword evidence="2" id="KW-0001">2Fe-2S</keyword>
<evidence type="ECO:0000256" key="2">
    <source>
        <dbReference type="ARBA" id="ARBA00022714"/>
    </source>
</evidence>
<keyword evidence="7" id="KW-1185">Reference proteome</keyword>
<dbReference type="SUPFAM" id="SSF63380">
    <property type="entry name" value="Riboflavin synthase domain-like"/>
    <property type="match status" value="1"/>
</dbReference>
<dbReference type="InterPro" id="IPR008333">
    <property type="entry name" value="Cbr1-like_FAD-bd_dom"/>
</dbReference>
<evidence type="ECO:0000259" key="5">
    <source>
        <dbReference type="PROSITE" id="PS51384"/>
    </source>
</evidence>
<evidence type="ECO:0000313" key="6">
    <source>
        <dbReference type="EMBL" id="KGH45388.1"/>
    </source>
</evidence>
<organism evidence="6 7">
    <name type="scientific">Modestobacter caceresii</name>
    <dbReference type="NCBI Taxonomy" id="1522368"/>
    <lineage>
        <taxon>Bacteria</taxon>
        <taxon>Bacillati</taxon>
        <taxon>Actinomycetota</taxon>
        <taxon>Actinomycetes</taxon>
        <taxon>Geodermatophilales</taxon>
        <taxon>Geodermatophilaceae</taxon>
        <taxon>Modestobacter</taxon>
    </lineage>
</organism>
<evidence type="ECO:0000256" key="3">
    <source>
        <dbReference type="ARBA" id="ARBA00023014"/>
    </source>
</evidence>
<dbReference type="Gene3D" id="2.40.30.10">
    <property type="entry name" value="Translation factors"/>
    <property type="match status" value="1"/>
</dbReference>
<keyword evidence="3" id="KW-0411">Iron-sulfur</keyword>
<feature type="domain" description="FAD-binding FR-type" evidence="5">
    <location>
        <begin position="28"/>
        <end position="129"/>
    </location>
</feature>
<evidence type="ECO:0000256" key="1">
    <source>
        <dbReference type="ARBA" id="ARBA00001974"/>
    </source>
</evidence>
<dbReference type="EMBL" id="JPMX01000077">
    <property type="protein sequence ID" value="KGH45388.1"/>
    <property type="molecule type" value="Genomic_DNA"/>
</dbReference>
<dbReference type="PROSITE" id="PS51384">
    <property type="entry name" value="FAD_FR"/>
    <property type="match status" value="1"/>
</dbReference>
<dbReference type="InterPro" id="IPR017938">
    <property type="entry name" value="Riboflavin_synthase-like_b-brl"/>
</dbReference>
<dbReference type="GO" id="GO:0016491">
    <property type="term" value="F:oxidoreductase activity"/>
    <property type="evidence" value="ECO:0007669"/>
    <property type="project" value="InterPro"/>
</dbReference>
<dbReference type="STRING" id="1522368.IN07_16905"/>
<feature type="compositionally biased region" description="Pro residues" evidence="4">
    <location>
        <begin position="1"/>
        <end position="10"/>
    </location>
</feature>
<comment type="cofactor">
    <cofactor evidence="1">
        <name>FAD</name>
        <dbReference type="ChEBI" id="CHEBI:57692"/>
    </cofactor>
</comment>
<accession>A0A098Y3E4</accession>
<sequence length="259" mass="27421">MTDEGPPPPHHSQARGEPLDGAVSAPAGGWTTATVAGLRRPIARAVELRLDVHDRIDHLPGQHYVVRLTAEDGYTAQRSYSVASAPDDPLVELFVERLDDGEVSTYLADVVEPGDELEVRGPIGGWFVWDGVTPALLVGGGSGVVPLVAMVRHARALGRLDLLRVAVSARTLAELPYADELVEAGALIALTREAHGIRPGARLTDMDLLPLWEPGQTAYVCGSAGFAESASQLLVGLGLPAASVRVERFGPSALELPKR</sequence>
<dbReference type="Proteomes" id="UP000029713">
    <property type="component" value="Unassembled WGS sequence"/>
</dbReference>
<dbReference type="Gene3D" id="3.40.50.80">
    <property type="entry name" value="Nucleotide-binding domain of ferredoxin-NADP reductase (FNR) module"/>
    <property type="match status" value="1"/>
</dbReference>
<keyword evidence="2" id="KW-0408">Iron</keyword>
<dbReference type="Pfam" id="PF00970">
    <property type="entry name" value="FAD_binding_6"/>
    <property type="match status" value="1"/>
</dbReference>
<dbReference type="PANTHER" id="PTHR47354">
    <property type="entry name" value="NADH OXIDOREDUCTASE HCR"/>
    <property type="match status" value="1"/>
</dbReference>
<protein>
    <submittedName>
        <fullName evidence="6">Oxidoreductase</fullName>
    </submittedName>
</protein>
<gene>
    <name evidence="6" type="ORF">IN07_16905</name>
</gene>
<dbReference type="SUPFAM" id="SSF52343">
    <property type="entry name" value="Ferredoxin reductase-like, C-terminal NADP-linked domain"/>
    <property type="match status" value="1"/>
</dbReference>
<dbReference type="GO" id="GO:0051537">
    <property type="term" value="F:2 iron, 2 sulfur cluster binding"/>
    <property type="evidence" value="ECO:0007669"/>
    <property type="project" value="UniProtKB-KW"/>
</dbReference>
<evidence type="ECO:0000256" key="4">
    <source>
        <dbReference type="SAM" id="MobiDB-lite"/>
    </source>
</evidence>
<dbReference type="InterPro" id="IPR050415">
    <property type="entry name" value="MRET"/>
</dbReference>
<evidence type="ECO:0000313" key="7">
    <source>
        <dbReference type="Proteomes" id="UP000029713"/>
    </source>
</evidence>
<feature type="region of interest" description="Disordered" evidence="4">
    <location>
        <begin position="1"/>
        <end position="27"/>
    </location>
</feature>
<dbReference type="InterPro" id="IPR039261">
    <property type="entry name" value="FNR_nucleotide-bd"/>
</dbReference>
<dbReference type="PANTHER" id="PTHR47354:SF5">
    <property type="entry name" value="PROTEIN RFBI"/>
    <property type="match status" value="1"/>
</dbReference>
<reference evidence="6 7" key="1">
    <citation type="submission" date="2014-07" db="EMBL/GenBank/DDBJ databases">
        <title>Biosystematic studies on Modestobacter strains isolated from extreme hyper-arid desert soil and from historic building.</title>
        <authorList>
            <person name="Bukarasam K."/>
            <person name="Bull A."/>
            <person name="Girard G."/>
            <person name="van Wezel G."/>
            <person name="Goodfellow M."/>
        </authorList>
    </citation>
    <scope>NUCLEOTIDE SEQUENCE [LARGE SCALE GENOMIC DNA]</scope>
    <source>
        <strain evidence="6 7">KNN45-2b</strain>
    </source>
</reference>
<dbReference type="AlphaFoldDB" id="A0A098Y3E4"/>
<dbReference type="PRINTS" id="PR00410">
    <property type="entry name" value="PHEHYDRXLASE"/>
</dbReference>
<proteinExistence type="predicted"/>
<comment type="caution">
    <text evidence="6">The sequence shown here is derived from an EMBL/GenBank/DDBJ whole genome shotgun (WGS) entry which is preliminary data.</text>
</comment>
<name>A0A098Y3E4_9ACTN</name>
<keyword evidence="2" id="KW-0479">Metal-binding</keyword>